<evidence type="ECO:0000256" key="4">
    <source>
        <dbReference type="ARBA" id="ARBA00022475"/>
    </source>
</evidence>
<keyword evidence="8 11" id="KW-1133">Transmembrane helix</keyword>
<dbReference type="GO" id="GO:0008137">
    <property type="term" value="F:NADH dehydrogenase (ubiquinone) activity"/>
    <property type="evidence" value="ECO:0007669"/>
    <property type="project" value="InterPro"/>
</dbReference>
<evidence type="ECO:0000256" key="7">
    <source>
        <dbReference type="ARBA" id="ARBA00022967"/>
    </source>
</evidence>
<dbReference type="Pfam" id="PF00507">
    <property type="entry name" value="Oxidored_q4"/>
    <property type="match status" value="1"/>
</dbReference>
<keyword evidence="5 11" id="KW-0812">Transmembrane</keyword>
<keyword evidence="6 11" id="KW-0874">Quinone</keyword>
<dbReference type="GO" id="GO:0048038">
    <property type="term" value="F:quinone binding"/>
    <property type="evidence" value="ECO:0007669"/>
    <property type="project" value="UniProtKB-KW"/>
</dbReference>
<keyword evidence="7 11" id="KW-1278">Translocase</keyword>
<dbReference type="GO" id="GO:0005886">
    <property type="term" value="C:plasma membrane"/>
    <property type="evidence" value="ECO:0007669"/>
    <property type="project" value="UniProtKB-SubCell"/>
</dbReference>
<evidence type="ECO:0000256" key="9">
    <source>
        <dbReference type="ARBA" id="ARBA00023027"/>
    </source>
</evidence>
<keyword evidence="10 11" id="KW-0472">Membrane</keyword>
<dbReference type="GO" id="GO:0030964">
    <property type="term" value="C:NADH dehydrogenase complex"/>
    <property type="evidence" value="ECO:0007669"/>
    <property type="project" value="TreeGrafter"/>
</dbReference>
<dbReference type="GO" id="GO:0050136">
    <property type="term" value="F:NADH dehydrogenase (quinone) (non-electrogenic) activity"/>
    <property type="evidence" value="ECO:0007669"/>
    <property type="project" value="UniProtKB-UniRule"/>
</dbReference>
<feature type="transmembrane region" description="Helical" evidence="11">
    <location>
        <begin position="92"/>
        <end position="114"/>
    </location>
</feature>
<dbReference type="PANTHER" id="PTHR11058">
    <property type="entry name" value="NADH-UBIQUINONE OXIDOREDUCTASE CHAIN 3"/>
    <property type="match status" value="1"/>
</dbReference>
<dbReference type="InterPro" id="IPR023043">
    <property type="entry name" value="NAD(P)H_OxRDtase_bac/plastid"/>
</dbReference>
<protein>
    <recommendedName>
        <fullName evidence="11">NADH-quinone oxidoreductase subunit A</fullName>
        <ecNumber evidence="11">7.1.1.-</ecNumber>
    </recommendedName>
    <alternativeName>
        <fullName evidence="11">NADH dehydrogenase I subunit A</fullName>
    </alternativeName>
    <alternativeName>
        <fullName evidence="11">NDH-1 subunit A</fullName>
    </alternativeName>
    <alternativeName>
        <fullName evidence="11">NUO1</fullName>
    </alternativeName>
</protein>
<feature type="transmembrane region" description="Helical" evidence="11">
    <location>
        <begin position="12"/>
        <end position="32"/>
    </location>
</feature>
<evidence type="ECO:0000256" key="11">
    <source>
        <dbReference type="HAMAP-Rule" id="MF_01394"/>
    </source>
</evidence>
<dbReference type="EC" id="7.1.1.-" evidence="11"/>
<reference evidence="13" key="1">
    <citation type="submission" date="2020-02" db="EMBL/GenBank/DDBJ databases">
        <authorList>
            <person name="Meier V. D."/>
        </authorList>
    </citation>
    <scope>NUCLEOTIDE SEQUENCE</scope>
    <source>
        <strain evidence="13">AVDCRST_MAG52</strain>
    </source>
</reference>
<comment type="subcellular location">
    <subcellularLocation>
        <location evidence="11 12">Cell membrane</location>
        <topology evidence="11 12">Multi-pass membrane protein</topology>
    </subcellularLocation>
    <subcellularLocation>
        <location evidence="1">Membrane</location>
        <topology evidence="1">Multi-pass membrane protein</topology>
    </subcellularLocation>
</comment>
<dbReference type="AlphaFoldDB" id="A0A6J4IM13"/>
<comment type="subunit">
    <text evidence="11">NDH-1 is composed of 14 different subunits. Subunits NuoA, H, J, K, L, M, N constitute the membrane sector of the complex.</text>
</comment>
<evidence type="ECO:0000256" key="5">
    <source>
        <dbReference type="ARBA" id="ARBA00022692"/>
    </source>
</evidence>
<dbReference type="PANTHER" id="PTHR11058:SF22">
    <property type="entry name" value="NADH-QUINONE OXIDOREDUCTASE SUBUNIT A"/>
    <property type="match status" value="1"/>
</dbReference>
<evidence type="ECO:0000256" key="2">
    <source>
        <dbReference type="ARBA" id="ARBA00008472"/>
    </source>
</evidence>
<comment type="similarity">
    <text evidence="2 11 12">Belongs to the complex I subunit 3 family.</text>
</comment>
<organism evidence="13">
    <name type="scientific">uncultured Blastococcus sp</name>
    <dbReference type="NCBI Taxonomy" id="217144"/>
    <lineage>
        <taxon>Bacteria</taxon>
        <taxon>Bacillati</taxon>
        <taxon>Actinomycetota</taxon>
        <taxon>Actinomycetes</taxon>
        <taxon>Geodermatophilales</taxon>
        <taxon>Geodermatophilaceae</taxon>
        <taxon>Blastococcus</taxon>
        <taxon>environmental samples</taxon>
    </lineage>
</organism>
<evidence type="ECO:0000256" key="3">
    <source>
        <dbReference type="ARBA" id="ARBA00022448"/>
    </source>
</evidence>
<evidence type="ECO:0000256" key="6">
    <source>
        <dbReference type="ARBA" id="ARBA00022719"/>
    </source>
</evidence>
<proteinExistence type="inferred from homology"/>
<comment type="catalytic activity">
    <reaction evidence="11 12">
        <text>a quinone + NADH + 5 H(+)(in) = a quinol + NAD(+) + 4 H(+)(out)</text>
        <dbReference type="Rhea" id="RHEA:57888"/>
        <dbReference type="ChEBI" id="CHEBI:15378"/>
        <dbReference type="ChEBI" id="CHEBI:24646"/>
        <dbReference type="ChEBI" id="CHEBI:57540"/>
        <dbReference type="ChEBI" id="CHEBI:57945"/>
        <dbReference type="ChEBI" id="CHEBI:132124"/>
    </reaction>
</comment>
<comment type="function">
    <text evidence="11">NDH-1 shuttles electrons from NADH, via FMN and iron-sulfur (Fe-S) centers, to quinones in the respiratory chain. The immediate electron acceptor for the enzyme in this species is believed to be a menaquinone. Couples the redox reaction to proton translocation (for every two electrons transferred, four hydrogen ions are translocated across the cytoplasmic membrane), and thus conserves the redox energy in a proton gradient.</text>
</comment>
<dbReference type="InterPro" id="IPR038430">
    <property type="entry name" value="NDAH_ubi_oxred_su3_sf"/>
</dbReference>
<name>A0A6J4IM13_9ACTN</name>
<dbReference type="InterPro" id="IPR000440">
    <property type="entry name" value="NADH_UbQ/plastoQ_OxRdtase_su3"/>
</dbReference>
<keyword evidence="13" id="KW-0830">Ubiquinone</keyword>
<evidence type="ECO:0000313" key="13">
    <source>
        <dbReference type="EMBL" id="CAA9256282.1"/>
    </source>
</evidence>
<evidence type="ECO:0000256" key="1">
    <source>
        <dbReference type="ARBA" id="ARBA00004141"/>
    </source>
</evidence>
<dbReference type="NCBIfam" id="NF005922">
    <property type="entry name" value="PRK07928.1"/>
    <property type="match status" value="1"/>
</dbReference>
<keyword evidence="4 11" id="KW-1003">Cell membrane</keyword>
<dbReference type="Gene3D" id="1.20.58.1610">
    <property type="entry name" value="NADH:ubiquinone/plastoquinone oxidoreductase, chain 3"/>
    <property type="match status" value="1"/>
</dbReference>
<sequence>MPLMLSNYVPIVGLFALAAGFAIFSVTAAPYVGPRRYNRAKLAAYECGIEPVDQPLTGGRFPVKYYLTAMLFIVFDIEIVFLYPWAVHNEALGLFGLIEMVVFIVTVFIAYAYVWRRGGLEWD</sequence>
<evidence type="ECO:0000256" key="10">
    <source>
        <dbReference type="ARBA" id="ARBA00023136"/>
    </source>
</evidence>
<gene>
    <name evidence="11" type="primary">nuoA</name>
    <name evidence="13" type="ORF">AVDCRST_MAG52-2337</name>
</gene>
<evidence type="ECO:0000256" key="12">
    <source>
        <dbReference type="RuleBase" id="RU003639"/>
    </source>
</evidence>
<keyword evidence="9 11" id="KW-0520">NAD</keyword>
<dbReference type="EMBL" id="CADCTN010000170">
    <property type="protein sequence ID" value="CAA9256282.1"/>
    <property type="molecule type" value="Genomic_DNA"/>
</dbReference>
<feature type="transmembrane region" description="Helical" evidence="11">
    <location>
        <begin position="65"/>
        <end position="86"/>
    </location>
</feature>
<dbReference type="HAMAP" id="MF_01394">
    <property type="entry name" value="NDH1_NuoA"/>
    <property type="match status" value="1"/>
</dbReference>
<keyword evidence="3 11" id="KW-0813">Transport</keyword>
<accession>A0A6J4IM13</accession>
<evidence type="ECO:0000256" key="8">
    <source>
        <dbReference type="ARBA" id="ARBA00022989"/>
    </source>
</evidence>
<dbReference type="FunFam" id="1.20.58.1610:FF:000002">
    <property type="entry name" value="NADH-quinone oxidoreductase subunit A"/>
    <property type="match status" value="1"/>
</dbReference>
<keyword evidence="13" id="KW-0560">Oxidoreductase</keyword>